<evidence type="ECO:0000256" key="8">
    <source>
        <dbReference type="ARBA" id="ARBA00022777"/>
    </source>
</evidence>
<evidence type="ECO:0000256" key="9">
    <source>
        <dbReference type="ARBA" id="ARBA00022840"/>
    </source>
</evidence>
<dbReference type="EMBL" id="SLTR01000027">
    <property type="protein sequence ID" value="TDA95744.1"/>
    <property type="molecule type" value="Genomic_DNA"/>
</dbReference>
<evidence type="ECO:0000256" key="13">
    <source>
        <dbReference type="ARBA" id="ARBA00053015"/>
    </source>
</evidence>
<keyword evidence="8" id="KW-0418">Kinase</keyword>
<dbReference type="GO" id="GO:0004715">
    <property type="term" value="F:non-membrane spanning protein tyrosine kinase activity"/>
    <property type="evidence" value="ECO:0007669"/>
    <property type="project" value="UniProtKB-EC"/>
</dbReference>
<dbReference type="Pfam" id="PF23607">
    <property type="entry name" value="WZC_N"/>
    <property type="match status" value="1"/>
</dbReference>
<comment type="caution">
    <text evidence="19">The sequence shown here is derived from an EMBL/GenBank/DDBJ whole genome shotgun (WGS) entry which is preliminary data.</text>
</comment>
<dbReference type="NCBIfam" id="TIGR01007">
    <property type="entry name" value="eps_fam"/>
    <property type="match status" value="1"/>
</dbReference>
<evidence type="ECO:0000256" key="10">
    <source>
        <dbReference type="ARBA" id="ARBA00022989"/>
    </source>
</evidence>
<protein>
    <submittedName>
        <fullName evidence="19">Polysaccharide biosynthesis tyrosine autokinase</fullName>
        <ecNumber evidence="19">2.7.10.2</ecNumber>
    </submittedName>
</protein>
<dbReference type="InterPro" id="IPR050445">
    <property type="entry name" value="Bact_polysacc_biosynth/exp"/>
</dbReference>
<keyword evidence="20" id="KW-1185">Reference proteome</keyword>
<comment type="similarity">
    <text evidence="2">Belongs to the etk/wzc family.</text>
</comment>
<dbReference type="Pfam" id="PF13614">
    <property type="entry name" value="AAA_31"/>
    <property type="match status" value="1"/>
</dbReference>
<keyword evidence="10 15" id="KW-1133">Transmembrane helix</keyword>
<keyword evidence="3" id="KW-1003">Cell membrane</keyword>
<evidence type="ECO:0000256" key="4">
    <source>
        <dbReference type="ARBA" id="ARBA00022519"/>
    </source>
</evidence>
<keyword evidence="6 15" id="KW-0812">Transmembrane</keyword>
<evidence type="ECO:0000256" key="14">
    <source>
        <dbReference type="SAM" id="Coils"/>
    </source>
</evidence>
<organism evidence="19 20">
    <name type="scientific">Halomonas marinisediminis</name>
    <dbReference type="NCBI Taxonomy" id="2546095"/>
    <lineage>
        <taxon>Bacteria</taxon>
        <taxon>Pseudomonadati</taxon>
        <taxon>Pseudomonadota</taxon>
        <taxon>Gammaproteobacteria</taxon>
        <taxon>Oceanospirillales</taxon>
        <taxon>Halomonadaceae</taxon>
        <taxon>Halomonas</taxon>
    </lineage>
</organism>
<dbReference type="Gene3D" id="3.40.50.300">
    <property type="entry name" value="P-loop containing nucleotide triphosphate hydrolases"/>
    <property type="match status" value="1"/>
</dbReference>
<feature type="domain" description="Tyrosine-protein kinase G-rich" evidence="18">
    <location>
        <begin position="450"/>
        <end position="528"/>
    </location>
</feature>
<dbReference type="EC" id="2.7.10.2" evidence="19"/>
<evidence type="ECO:0000256" key="7">
    <source>
        <dbReference type="ARBA" id="ARBA00022741"/>
    </source>
</evidence>
<feature type="transmembrane region" description="Helical" evidence="15">
    <location>
        <begin position="35"/>
        <end position="54"/>
    </location>
</feature>
<dbReference type="InterPro" id="IPR005702">
    <property type="entry name" value="Wzc-like_C"/>
</dbReference>
<evidence type="ECO:0000259" key="17">
    <source>
        <dbReference type="Pfam" id="PF13614"/>
    </source>
</evidence>
<keyword evidence="14" id="KW-0175">Coiled coil</keyword>
<name>A0ABY2D3C4_9GAMM</name>
<feature type="coiled-coil region" evidence="14">
    <location>
        <begin position="337"/>
        <end position="378"/>
    </location>
</feature>
<reference evidence="19 20" key="1">
    <citation type="submission" date="2019-03" db="EMBL/GenBank/DDBJ databases">
        <title>Halomonas marinisediminis sp. nov., a moderately halophilic bacterium isolated from the Bohai Gulf.</title>
        <authorList>
            <person name="Ji X."/>
        </authorList>
    </citation>
    <scope>NUCLEOTIDE SEQUENCE [LARGE SCALE GENOMIC DNA]</scope>
    <source>
        <strain evidence="19 20">204</strain>
    </source>
</reference>
<dbReference type="InterPro" id="IPR025669">
    <property type="entry name" value="AAA_dom"/>
</dbReference>
<comment type="subcellular location">
    <subcellularLocation>
        <location evidence="1">Cell inner membrane</location>
        <topology evidence="1">Multi-pass membrane protein</topology>
    </subcellularLocation>
</comment>
<evidence type="ECO:0000256" key="12">
    <source>
        <dbReference type="ARBA" id="ARBA00023137"/>
    </source>
</evidence>
<dbReference type="Gene3D" id="1.10.287.1490">
    <property type="match status" value="1"/>
</dbReference>
<comment type="catalytic activity">
    <reaction evidence="13">
        <text>L-tyrosyl-[protein] + ATP = O-phospho-L-tyrosyl-[protein] + ADP + H(+)</text>
        <dbReference type="Rhea" id="RHEA:10596"/>
        <dbReference type="Rhea" id="RHEA-COMP:10136"/>
        <dbReference type="Rhea" id="RHEA-COMP:20101"/>
        <dbReference type="ChEBI" id="CHEBI:15378"/>
        <dbReference type="ChEBI" id="CHEBI:30616"/>
        <dbReference type="ChEBI" id="CHEBI:46858"/>
        <dbReference type="ChEBI" id="CHEBI:61978"/>
        <dbReference type="ChEBI" id="CHEBI:456216"/>
    </reaction>
</comment>
<dbReference type="CDD" id="cd05387">
    <property type="entry name" value="BY-kinase"/>
    <property type="match status" value="1"/>
</dbReference>
<evidence type="ECO:0000256" key="15">
    <source>
        <dbReference type="SAM" id="Phobius"/>
    </source>
</evidence>
<dbReference type="InterPro" id="IPR027417">
    <property type="entry name" value="P-loop_NTPase"/>
</dbReference>
<evidence type="ECO:0000256" key="2">
    <source>
        <dbReference type="ARBA" id="ARBA00008883"/>
    </source>
</evidence>
<gene>
    <name evidence="19" type="ORF">E0702_15075</name>
</gene>
<dbReference type="Proteomes" id="UP000294823">
    <property type="component" value="Unassembled WGS sequence"/>
</dbReference>
<evidence type="ECO:0000259" key="16">
    <source>
        <dbReference type="Pfam" id="PF02706"/>
    </source>
</evidence>
<keyword evidence="12" id="KW-0829">Tyrosine-protein kinase</keyword>
<feature type="domain" description="AAA" evidence="17">
    <location>
        <begin position="621"/>
        <end position="740"/>
    </location>
</feature>
<feature type="domain" description="Polysaccharide chain length determinant N-terminal" evidence="16">
    <location>
        <begin position="22"/>
        <end position="114"/>
    </location>
</feature>
<evidence type="ECO:0000256" key="5">
    <source>
        <dbReference type="ARBA" id="ARBA00022679"/>
    </source>
</evidence>
<dbReference type="SUPFAM" id="SSF52540">
    <property type="entry name" value="P-loop containing nucleoside triphosphate hydrolases"/>
    <property type="match status" value="1"/>
</dbReference>
<dbReference type="InterPro" id="IPR032807">
    <property type="entry name" value="GNVR"/>
</dbReference>
<feature type="coiled-coil region" evidence="14">
    <location>
        <begin position="423"/>
        <end position="450"/>
    </location>
</feature>
<evidence type="ECO:0000256" key="3">
    <source>
        <dbReference type="ARBA" id="ARBA00022475"/>
    </source>
</evidence>
<evidence type="ECO:0000256" key="11">
    <source>
        <dbReference type="ARBA" id="ARBA00023136"/>
    </source>
</evidence>
<keyword evidence="9" id="KW-0067">ATP-binding</keyword>
<keyword evidence="4" id="KW-0997">Cell inner membrane</keyword>
<evidence type="ECO:0000256" key="1">
    <source>
        <dbReference type="ARBA" id="ARBA00004429"/>
    </source>
</evidence>
<evidence type="ECO:0000313" key="20">
    <source>
        <dbReference type="Proteomes" id="UP000294823"/>
    </source>
</evidence>
<keyword evidence="7" id="KW-0547">Nucleotide-binding</keyword>
<dbReference type="Pfam" id="PF02706">
    <property type="entry name" value="Wzz"/>
    <property type="match status" value="1"/>
</dbReference>
<dbReference type="PANTHER" id="PTHR32309">
    <property type="entry name" value="TYROSINE-PROTEIN KINASE"/>
    <property type="match status" value="1"/>
</dbReference>
<sequence length="800" mass="87164">MQQRATQMSATPTPSQKSKDADLRRLVGLLIDHKWAILGFTLLCTIASVVHVLLTTPIYQGDALVQVEQRSSVSPLGDLAYIMGESPLQGDSGNSTAAEVQILKSRMVLGEVVDRVGLDTLVQPKRLPLVGDFVQRHEIPRPGILTGRLELGGWLPEAIALPEPVRQSEMVPAMLKGSIGIPDFFKGKIQIPDLLGGRSSVWGGEHLRIGLFEVTDSRLLGQPLILKAGDDGAYRLTLEGETHRELGSARVGELASFADGAIQLRVAELQAPEGAEFLLIKRTRQQAIRDLASRLSVSEKGGGSGRSSTGMLRLALVGPDPEAIRRSLDAVAETFLTQNVERQSAEAEQSLAFLNEQAPKLRDNLAAAEESLNQYRVEQDSVDLNSEAQAVIQQFVELDSRLSELEFQEAEMVQRYTPSHPTYQALLRQKRQLQARRAELDERVDQLPEAQQEVVRRTRDVEVNQAIYVSMLNKMQELQVARAGTVGNVRIIDDTVVAEQPIQPRKPFIVALASVLGAMLGSGVVLVRGLLNKGIEAPDPLEEVGLAVYATVPLSDEQKKLIKRSRQGGGRADRERVHGVLAQRAPADSAMEALRGLRTSLHFAMLDAPDNRLMITGPSPGIGKSFVALNLGAVCAQAGQRVLVVDADMRKGQLHTALGGKAEGGLSEVITGRRDLIGTLRPSGIKGLDYLARGIAPPNPSELLMTEDFTLFLMEVEQRYDLLILDTPPVLAVTDAALVGAQCGTTLMVARYQVNSIRELLLARRRLESGGVTVRGAILNAMERKAVTSYAYGYYQYAYK</sequence>
<keyword evidence="11 15" id="KW-0472">Membrane</keyword>
<dbReference type="Pfam" id="PF13807">
    <property type="entry name" value="GNVR"/>
    <property type="match status" value="1"/>
</dbReference>
<accession>A0ABY2D3C4</accession>
<dbReference type="PANTHER" id="PTHR32309:SF32">
    <property type="entry name" value="TYROSINE-PROTEIN KINASE ETK-RELATED"/>
    <property type="match status" value="1"/>
</dbReference>
<keyword evidence="5 19" id="KW-0808">Transferase</keyword>
<evidence type="ECO:0000256" key="6">
    <source>
        <dbReference type="ARBA" id="ARBA00022692"/>
    </source>
</evidence>
<proteinExistence type="inferred from homology"/>
<dbReference type="InterPro" id="IPR003856">
    <property type="entry name" value="LPS_length_determ_N"/>
</dbReference>
<evidence type="ECO:0000259" key="18">
    <source>
        <dbReference type="Pfam" id="PF13807"/>
    </source>
</evidence>
<evidence type="ECO:0000313" key="19">
    <source>
        <dbReference type="EMBL" id="TDA95744.1"/>
    </source>
</evidence>